<name>A0AAD3TNR7_9TREE</name>
<dbReference type="AlphaFoldDB" id="A0AAD3TNR7"/>
<evidence type="ECO:0000313" key="7">
    <source>
        <dbReference type="Proteomes" id="UP001222932"/>
    </source>
</evidence>
<feature type="compositionally biased region" description="Pro residues" evidence="3">
    <location>
        <begin position="954"/>
        <end position="968"/>
    </location>
</feature>
<evidence type="ECO:0000256" key="3">
    <source>
        <dbReference type="SAM" id="MobiDB-lite"/>
    </source>
</evidence>
<evidence type="ECO:0000256" key="2">
    <source>
        <dbReference type="ARBA" id="ARBA00022737"/>
    </source>
</evidence>
<dbReference type="Proteomes" id="UP001222932">
    <property type="component" value="Unassembled WGS sequence"/>
</dbReference>
<evidence type="ECO:0000256" key="1">
    <source>
        <dbReference type="ARBA" id="ARBA00022441"/>
    </source>
</evidence>
<feature type="compositionally biased region" description="Basic and acidic residues" evidence="3">
    <location>
        <begin position="493"/>
        <end position="509"/>
    </location>
</feature>
<feature type="compositionally biased region" description="Basic and acidic residues" evidence="3">
    <location>
        <begin position="769"/>
        <end position="785"/>
    </location>
</feature>
<dbReference type="EMBL" id="BTCM01000001">
    <property type="protein sequence ID" value="GMK53943.1"/>
    <property type="molecule type" value="Genomic_DNA"/>
</dbReference>
<feature type="region of interest" description="Disordered" evidence="3">
    <location>
        <begin position="493"/>
        <end position="530"/>
    </location>
</feature>
<feature type="compositionally biased region" description="Low complexity" evidence="3">
    <location>
        <begin position="1159"/>
        <end position="1176"/>
    </location>
</feature>
<feature type="compositionally biased region" description="Basic and acidic residues" evidence="3">
    <location>
        <begin position="1030"/>
        <end position="1043"/>
    </location>
</feature>
<comment type="caution">
    <text evidence="6">The sequence shown here is derived from an EMBL/GenBank/DDBJ whole genome shotgun (WGS) entry which is preliminary data.</text>
</comment>
<feature type="compositionally biased region" description="Acidic residues" evidence="3">
    <location>
        <begin position="1115"/>
        <end position="1130"/>
    </location>
</feature>
<evidence type="ECO:0000313" key="6">
    <source>
        <dbReference type="EMBL" id="GMK53943.1"/>
    </source>
</evidence>
<dbReference type="SUPFAM" id="SSF117281">
    <property type="entry name" value="Kelch motif"/>
    <property type="match status" value="1"/>
</dbReference>
<keyword evidence="4" id="KW-0812">Transmembrane</keyword>
<feature type="compositionally biased region" description="Low complexity" evidence="3">
    <location>
        <begin position="969"/>
        <end position="982"/>
    </location>
</feature>
<feature type="region of interest" description="Disordered" evidence="3">
    <location>
        <begin position="953"/>
        <end position="984"/>
    </location>
</feature>
<dbReference type="PANTHER" id="PTHR46093">
    <property type="entry name" value="ACYL-COA-BINDING DOMAIN-CONTAINING PROTEIN 5"/>
    <property type="match status" value="1"/>
</dbReference>
<protein>
    <recommendedName>
        <fullName evidence="8">Galactose oxidase</fullName>
    </recommendedName>
</protein>
<feature type="compositionally biased region" description="Polar residues" evidence="3">
    <location>
        <begin position="1135"/>
        <end position="1157"/>
    </location>
</feature>
<reference evidence="6" key="1">
    <citation type="journal article" date="2023" name="BMC Genomics">
        <title>Chromosome-level genome assemblies of Cutaneotrichosporon spp. (Trichosporonales, Basidiomycota) reveal imbalanced evolution between nucleotide sequences and chromosome synteny.</title>
        <authorList>
            <person name="Kobayashi Y."/>
            <person name="Kayamori A."/>
            <person name="Aoki K."/>
            <person name="Shiwa Y."/>
            <person name="Matsutani M."/>
            <person name="Fujita N."/>
            <person name="Sugita T."/>
            <person name="Iwasaki W."/>
            <person name="Tanaka N."/>
            <person name="Takashima M."/>
        </authorList>
    </citation>
    <scope>NUCLEOTIDE SEQUENCE</scope>
    <source>
        <strain evidence="6">HIS016</strain>
    </source>
</reference>
<keyword evidence="5" id="KW-0732">Signal</keyword>
<evidence type="ECO:0008006" key="8">
    <source>
        <dbReference type="Google" id="ProtNLM"/>
    </source>
</evidence>
<feature type="compositionally biased region" description="Polar residues" evidence="3">
    <location>
        <begin position="420"/>
        <end position="430"/>
    </location>
</feature>
<dbReference type="PANTHER" id="PTHR46093:SF18">
    <property type="entry name" value="FIBRONECTIN TYPE-III DOMAIN-CONTAINING PROTEIN"/>
    <property type="match status" value="1"/>
</dbReference>
<organism evidence="6 7">
    <name type="scientific">Cutaneotrichosporon spelunceum</name>
    <dbReference type="NCBI Taxonomy" id="1672016"/>
    <lineage>
        <taxon>Eukaryota</taxon>
        <taxon>Fungi</taxon>
        <taxon>Dikarya</taxon>
        <taxon>Basidiomycota</taxon>
        <taxon>Agaricomycotina</taxon>
        <taxon>Tremellomycetes</taxon>
        <taxon>Trichosporonales</taxon>
        <taxon>Trichosporonaceae</taxon>
        <taxon>Cutaneotrichosporon</taxon>
    </lineage>
</organism>
<feature type="region of interest" description="Disordered" evidence="3">
    <location>
        <begin position="766"/>
        <end position="786"/>
    </location>
</feature>
<dbReference type="Gene3D" id="2.120.10.80">
    <property type="entry name" value="Kelch-type beta propeller"/>
    <property type="match status" value="2"/>
</dbReference>
<keyword evidence="4" id="KW-0472">Membrane</keyword>
<feature type="chain" id="PRO_5042127923" description="Galactose oxidase" evidence="5">
    <location>
        <begin position="19"/>
        <end position="1231"/>
    </location>
</feature>
<dbReference type="InterPro" id="IPR006652">
    <property type="entry name" value="Kelch_1"/>
</dbReference>
<feature type="transmembrane region" description="Helical" evidence="4">
    <location>
        <begin position="459"/>
        <end position="482"/>
    </location>
</feature>
<keyword evidence="7" id="KW-1185">Reference proteome</keyword>
<evidence type="ECO:0000256" key="4">
    <source>
        <dbReference type="SAM" id="Phobius"/>
    </source>
</evidence>
<keyword evidence="1" id="KW-0880">Kelch repeat</keyword>
<keyword evidence="4" id="KW-1133">Transmembrane helix</keyword>
<feature type="compositionally biased region" description="Low complexity" evidence="3">
    <location>
        <begin position="391"/>
        <end position="415"/>
    </location>
</feature>
<feature type="region of interest" description="Disordered" evidence="3">
    <location>
        <begin position="868"/>
        <end position="900"/>
    </location>
</feature>
<feature type="region of interest" description="Disordered" evidence="3">
    <location>
        <begin position="1021"/>
        <end position="1191"/>
    </location>
</feature>
<keyword evidence="2" id="KW-0677">Repeat</keyword>
<dbReference type="Pfam" id="PF01344">
    <property type="entry name" value="Kelch_1"/>
    <property type="match status" value="1"/>
</dbReference>
<accession>A0AAD3TNR7</accession>
<proteinExistence type="predicted"/>
<reference evidence="6" key="2">
    <citation type="submission" date="2023-06" db="EMBL/GenBank/DDBJ databases">
        <authorList>
            <person name="Kobayashi Y."/>
            <person name="Kayamori A."/>
            <person name="Aoki K."/>
            <person name="Shiwa Y."/>
            <person name="Fujita N."/>
            <person name="Sugita T."/>
            <person name="Iwasaki W."/>
            <person name="Tanaka N."/>
            <person name="Takashima M."/>
        </authorList>
    </citation>
    <scope>NUCLEOTIDE SEQUENCE</scope>
    <source>
        <strain evidence="6">HIS016</strain>
    </source>
</reference>
<feature type="compositionally biased region" description="Gly residues" evidence="3">
    <location>
        <begin position="368"/>
        <end position="390"/>
    </location>
</feature>
<dbReference type="Pfam" id="PF24681">
    <property type="entry name" value="Kelch_KLHDC2_KLHL20_DRC7"/>
    <property type="match status" value="1"/>
</dbReference>
<feature type="signal peptide" evidence="5">
    <location>
        <begin position="1"/>
        <end position="18"/>
    </location>
</feature>
<feature type="compositionally biased region" description="Pro residues" evidence="3">
    <location>
        <begin position="1045"/>
        <end position="1058"/>
    </location>
</feature>
<feature type="region of interest" description="Disordered" evidence="3">
    <location>
        <begin position="354"/>
        <end position="450"/>
    </location>
</feature>
<dbReference type="InterPro" id="IPR015915">
    <property type="entry name" value="Kelch-typ_b-propeller"/>
</dbReference>
<sequence length="1231" mass="128053">MTPALALALAVHATLGHAYTMVPRWGAAVAVLSHPPTVVIQGGKTDPLGQQSYTSAPNSGDTILLPLTASFPASNPPYSQLPNGPAYAWHCIAPLFKQGEEWTLLSFGGDGGWLSPIGDAHSAYLLTLNPTAGTINYTQPAEGWGNQPTRRIRHSCAAPVSGGKVYITGGQRTDYSEAYAQTFVFDPTSMTFSPLAPLPMAIYDHSSVLLPNGTLVVMGGVRSQSGSTALQALDTVFTLDTTSSSATWQTVSVPVPPRARRGASASLNPDGSVFVFGGLDDERNALNDGWLLDPQYLSWTQTFDGGQGVAGSYDHVAAAGGGGQVIVFGGYGQSAPVAPNTIIINSRVVPVGAQGSGSGTSYTSGASTGSGTGSGTGAGSGTESGTGGDSSGDSSMDSATGSNTASGSNNSGTGTLPEYTPSSITGNSPNAGMGTGVGAPSPTSTGPSLPMAASSVAPLTLGLTVGLIGGGLLLGFVFLMFWCCLRRRRSKRGEEERRDLVHGDPEKGTWGRSRVLQPSRDSDNRGPQRHKSLLQRLGTKIWRRPAYVPLGGEQCRESTIFPTATRDHFEPQPPLPFQEGHLPSTPRLYNPDDMVFGNQRDLGVRGVSGCLSGGQRGTSSVAAAAVGAMSGFAARRASYKTPQTPELSRITPFPYDERRSADVVIGSETSKGSDELHIHLSDAYDADESSSGHRVGARPLPPYPLQATTAYAYPPLSTTSSLSSAPSVASDAYTSEASRGVPAIAKVIGAGAGLAGVAAARTSSRRLPGKKDSAPWEAWDPKSDTESSAYHYPLGPKIGTTVYDPSGKRLDSAVHARTYSDPFADTDVDAPLLPAKNNFGFPNPPQSLPHLTEAPPQVRAKPHPISVKTVPSARDTSQEADITSARFGPRPMLTSPPPLPPKYLAPVAELGTEGAGRRSAVGSVRSAASHSSVFGALANRDLDLSFDFVQPAVVPSPSPSPSRPPSPSPYSSLSPHESPSPSGAEITSYFEIPVISRPNVEDGWNGVLQGAAGPLTAFSKLYNPRNVSGRSDKGLPPRPESHELPPCPASPELPPRPASPVVGARPFPSVGSPPLESPPAVTAPLRVRTRSRPSTAELPEDMVTSEITRSGVPSDSDELDELDLSLEDTSLEVRVSSSPVGDTSSVGDTLSLPSSPFASRPQPSTPSRSSTIPVPRAYTAPSTPTRSVREGSLASFANQSSLRPGQEGFVSTMVSSINLLDTPESAPRAHP</sequence>
<gene>
    <name evidence="6" type="ORF">CspeluHIS016_0105290</name>
</gene>
<evidence type="ECO:0000256" key="5">
    <source>
        <dbReference type="SAM" id="SignalP"/>
    </source>
</evidence>